<dbReference type="Pfam" id="PF00037">
    <property type="entry name" value="Fer4"/>
    <property type="match status" value="1"/>
</dbReference>
<feature type="domain" description="4Fe-4S ferredoxin-type" evidence="5">
    <location>
        <begin position="186"/>
        <end position="214"/>
    </location>
</feature>
<dbReference type="SUPFAM" id="SSF54862">
    <property type="entry name" value="4Fe-4S ferredoxins"/>
    <property type="match status" value="1"/>
</dbReference>
<dbReference type="GO" id="GO:0016491">
    <property type="term" value="F:oxidoreductase activity"/>
    <property type="evidence" value="ECO:0007669"/>
    <property type="project" value="UniProtKB-ARBA"/>
</dbReference>
<dbReference type="NCBIfam" id="NF038196">
    <property type="entry name" value="ferrodoxin_EFR1"/>
    <property type="match status" value="1"/>
</dbReference>
<dbReference type="Gene3D" id="3.30.70.20">
    <property type="match status" value="1"/>
</dbReference>
<dbReference type="Gene3D" id="3.40.50.360">
    <property type="match status" value="1"/>
</dbReference>
<dbReference type="InterPro" id="IPR029039">
    <property type="entry name" value="Flavoprotein-like_sf"/>
</dbReference>
<dbReference type="eggNOG" id="arCOG02449">
    <property type="taxonomic scope" value="Archaea"/>
</dbReference>
<accession>L0HEP6</accession>
<dbReference type="OrthoDB" id="2837at2157"/>
<dbReference type="GeneID" id="14309568"/>
<feature type="domain" description="4Fe-4S ferredoxin-type" evidence="5">
    <location>
        <begin position="215"/>
        <end position="242"/>
    </location>
</feature>
<dbReference type="InterPro" id="IPR017896">
    <property type="entry name" value="4Fe4S_Fe-S-bd"/>
</dbReference>
<reference evidence="6 7" key="2">
    <citation type="journal article" date="2014" name="Genome Announc.">
        <title>Complete Genome Sequence of Methanoregula formicica SMSPT, a Mesophilic Hydrogenotrophic Methanogen Isolated from a Methanogenic Upflow Anaerobic Sludge Blanket Reactor.</title>
        <authorList>
            <person name="Yamamoto K."/>
            <person name="Tamaki H."/>
            <person name="Cadillo-Quiroz H."/>
            <person name="Imachi H."/>
            <person name="Kyrpides N."/>
            <person name="Woyke T."/>
            <person name="Goodwin L."/>
            <person name="Zinder S.H."/>
            <person name="Kamagata Y."/>
            <person name="Liu W.T."/>
        </authorList>
    </citation>
    <scope>NUCLEOTIDE SEQUENCE [LARGE SCALE GENOMIC DNA]</scope>
    <source>
        <strain evidence="7">DSM 22288 / NBRC 105244 / SMSP</strain>
    </source>
</reference>
<reference evidence="7" key="1">
    <citation type="submission" date="2011-12" db="EMBL/GenBank/DDBJ databases">
        <title>Complete sequence of Methanoregula formicicum SMSP.</title>
        <authorList>
            <person name="Lucas S."/>
            <person name="Han J."/>
            <person name="Lapidus A."/>
            <person name="Cheng J.-F."/>
            <person name="Goodwin L."/>
            <person name="Pitluck S."/>
            <person name="Peters L."/>
            <person name="Ovchinnikova G."/>
            <person name="Teshima H."/>
            <person name="Detter J.C."/>
            <person name="Han C."/>
            <person name="Tapia R."/>
            <person name="Land M."/>
            <person name="Hauser L."/>
            <person name="Kyrpides N."/>
            <person name="Ivanova N."/>
            <person name="Pagani I."/>
            <person name="Imachi H."/>
            <person name="Tamaki H."/>
            <person name="Sekiguchi Y."/>
            <person name="Kamagata Y."/>
            <person name="Cadillo-Quiroz H."/>
            <person name="Zinder S."/>
            <person name="Liu W.-T."/>
            <person name="Woyke T."/>
        </authorList>
    </citation>
    <scope>NUCLEOTIDE SEQUENCE [LARGE SCALE GENOMIC DNA]</scope>
    <source>
        <strain evidence="7">DSM 22288 / NBRC 105244 / SMSP</strain>
    </source>
</reference>
<keyword evidence="7" id="KW-1185">Reference proteome</keyword>
<dbReference type="STRING" id="593750.Metfor_2176"/>
<dbReference type="Pfam" id="PF12724">
    <property type="entry name" value="Flavodoxin_5"/>
    <property type="match status" value="1"/>
</dbReference>
<organism evidence="6 7">
    <name type="scientific">Methanoregula formicica (strain DSM 22288 / NBRC 105244 / SMSP)</name>
    <dbReference type="NCBI Taxonomy" id="593750"/>
    <lineage>
        <taxon>Archaea</taxon>
        <taxon>Methanobacteriati</taxon>
        <taxon>Methanobacteriota</taxon>
        <taxon>Stenosarchaea group</taxon>
        <taxon>Methanomicrobia</taxon>
        <taxon>Methanomicrobiales</taxon>
        <taxon>Methanoregulaceae</taxon>
        <taxon>Methanoregula</taxon>
    </lineage>
</organism>
<sequence length="267" mass="29081" precursor="true">MKTVLYYFTGTGNSLAAAKKIAAALGETELVPIASLQDTSGEIVPAAERIGIVAPVYFYGLPVMVTSFARRMDLAATQYVFCVMTHGGGGESAALRQLDIILRERQGRGLDAGFGLAMPGNYILMYEPLAIEKQREILQKADGVIGDIAGAVGRCEKRTLPSSLINRVLYSLAYPYFRSHVREGDKKFTVTEKCTACGTCVAICPSNNIELVNDRPVWKHRCELCCGCIHTCPVQAIQAGPKTESWGRYRNPDVTIADLKNLRGESP</sequence>
<dbReference type="Proteomes" id="UP000010824">
    <property type="component" value="Chromosome"/>
</dbReference>
<evidence type="ECO:0000313" key="7">
    <source>
        <dbReference type="Proteomes" id="UP000010824"/>
    </source>
</evidence>
<dbReference type="PROSITE" id="PS00198">
    <property type="entry name" value="4FE4S_FER_1"/>
    <property type="match status" value="1"/>
</dbReference>
<keyword evidence="3" id="KW-0408">Iron</keyword>
<dbReference type="RefSeq" id="WP_015286145.1">
    <property type="nucleotide sequence ID" value="NC_019943.1"/>
</dbReference>
<dbReference type="GO" id="GO:0051539">
    <property type="term" value="F:4 iron, 4 sulfur cluster binding"/>
    <property type="evidence" value="ECO:0007669"/>
    <property type="project" value="UniProtKB-KW"/>
</dbReference>
<evidence type="ECO:0000256" key="1">
    <source>
        <dbReference type="ARBA" id="ARBA00022485"/>
    </source>
</evidence>
<dbReference type="PANTHER" id="PTHR43687">
    <property type="entry name" value="ADENYLYLSULFATE REDUCTASE, BETA SUBUNIT"/>
    <property type="match status" value="1"/>
</dbReference>
<evidence type="ECO:0000256" key="4">
    <source>
        <dbReference type="ARBA" id="ARBA00023014"/>
    </source>
</evidence>
<keyword evidence="2" id="KW-0479">Metal-binding</keyword>
<name>L0HEP6_METFS</name>
<dbReference type="GO" id="GO:0046872">
    <property type="term" value="F:metal ion binding"/>
    <property type="evidence" value="ECO:0007669"/>
    <property type="project" value="UniProtKB-KW"/>
</dbReference>
<evidence type="ECO:0000256" key="3">
    <source>
        <dbReference type="ARBA" id="ARBA00023004"/>
    </source>
</evidence>
<dbReference type="EMBL" id="CP003167">
    <property type="protein sequence ID" value="AGB03182.1"/>
    <property type="molecule type" value="Genomic_DNA"/>
</dbReference>
<proteinExistence type="predicted"/>
<dbReference type="AlphaFoldDB" id="L0HEP6"/>
<dbReference type="InterPro" id="IPR050572">
    <property type="entry name" value="Fe-S_Ferredoxin"/>
</dbReference>
<evidence type="ECO:0000313" key="6">
    <source>
        <dbReference type="EMBL" id="AGB03182.1"/>
    </source>
</evidence>
<gene>
    <name evidence="6" type="ordered locus">Metfor_2176</name>
</gene>
<dbReference type="SUPFAM" id="SSF52218">
    <property type="entry name" value="Flavoproteins"/>
    <property type="match status" value="1"/>
</dbReference>
<dbReference type="KEGG" id="mfo:Metfor_2176"/>
<keyword evidence="4" id="KW-0411">Iron-sulfur</keyword>
<evidence type="ECO:0000259" key="5">
    <source>
        <dbReference type="PROSITE" id="PS51379"/>
    </source>
</evidence>
<dbReference type="InterPro" id="IPR047964">
    <property type="entry name" value="EFR1-like"/>
</dbReference>
<dbReference type="HOGENOM" id="CLU_068049_0_0_2"/>
<dbReference type="InParanoid" id="L0HEP6"/>
<evidence type="ECO:0000256" key="2">
    <source>
        <dbReference type="ARBA" id="ARBA00022723"/>
    </source>
</evidence>
<keyword evidence="1" id="KW-0004">4Fe-4S</keyword>
<dbReference type="InterPro" id="IPR026816">
    <property type="entry name" value="Flavodoxin_dom"/>
</dbReference>
<dbReference type="PANTHER" id="PTHR43687:SF4">
    <property type="entry name" value="BLR5484 PROTEIN"/>
    <property type="match status" value="1"/>
</dbReference>
<dbReference type="PROSITE" id="PS51379">
    <property type="entry name" value="4FE4S_FER_2"/>
    <property type="match status" value="2"/>
</dbReference>
<protein>
    <recommendedName>
        <fullName evidence="5">4Fe-4S ferredoxin-type domain-containing protein</fullName>
    </recommendedName>
</protein>
<dbReference type="InterPro" id="IPR017900">
    <property type="entry name" value="4Fe4S_Fe_S_CS"/>
</dbReference>